<keyword evidence="9" id="KW-1185">Reference proteome</keyword>
<feature type="transmembrane region" description="Helical" evidence="6">
    <location>
        <begin position="190"/>
        <end position="211"/>
    </location>
</feature>
<dbReference type="FunFam" id="1.20.1250.20:FF:000034">
    <property type="entry name" value="MFS general substrate transporter"/>
    <property type="match status" value="1"/>
</dbReference>
<feature type="transmembrane region" description="Helical" evidence="6">
    <location>
        <begin position="288"/>
        <end position="306"/>
    </location>
</feature>
<proteinExistence type="predicted"/>
<dbReference type="EMBL" id="JOWA01000066">
    <property type="protein sequence ID" value="KEZ45824.1"/>
    <property type="molecule type" value="Genomic_DNA"/>
</dbReference>
<evidence type="ECO:0000256" key="5">
    <source>
        <dbReference type="ARBA" id="ARBA00023136"/>
    </source>
</evidence>
<protein>
    <recommendedName>
        <fullName evidence="7">Major facilitator superfamily (MFS) profile domain-containing protein</fullName>
    </recommendedName>
</protein>
<dbReference type="InterPro" id="IPR036259">
    <property type="entry name" value="MFS_trans_sf"/>
</dbReference>
<evidence type="ECO:0000256" key="6">
    <source>
        <dbReference type="SAM" id="Phobius"/>
    </source>
</evidence>
<dbReference type="InterPro" id="IPR020846">
    <property type="entry name" value="MFS_dom"/>
</dbReference>
<accession>A0A084GER2</accession>
<keyword evidence="5 6" id="KW-0472">Membrane</keyword>
<gene>
    <name evidence="8" type="ORF">SAPIO_CDS1640</name>
</gene>
<dbReference type="OrthoDB" id="2962993at2759"/>
<dbReference type="RefSeq" id="XP_016645623.1">
    <property type="nucleotide sequence ID" value="XM_016784866.1"/>
</dbReference>
<organism evidence="8 9">
    <name type="scientific">Pseudallescheria apiosperma</name>
    <name type="common">Scedosporium apiospermum</name>
    <dbReference type="NCBI Taxonomy" id="563466"/>
    <lineage>
        <taxon>Eukaryota</taxon>
        <taxon>Fungi</taxon>
        <taxon>Dikarya</taxon>
        <taxon>Ascomycota</taxon>
        <taxon>Pezizomycotina</taxon>
        <taxon>Sordariomycetes</taxon>
        <taxon>Hypocreomycetidae</taxon>
        <taxon>Microascales</taxon>
        <taxon>Microascaceae</taxon>
        <taxon>Scedosporium</taxon>
    </lineage>
</organism>
<reference evidence="8 9" key="1">
    <citation type="journal article" date="2014" name="Genome Announc.">
        <title>Draft genome sequence of the pathogenic fungus Scedosporium apiospermum.</title>
        <authorList>
            <person name="Vandeputte P."/>
            <person name="Ghamrawi S."/>
            <person name="Rechenmann M."/>
            <person name="Iltis A."/>
            <person name="Giraud S."/>
            <person name="Fleury M."/>
            <person name="Thornton C."/>
            <person name="Delhaes L."/>
            <person name="Meyer W."/>
            <person name="Papon N."/>
            <person name="Bouchara J.P."/>
        </authorList>
    </citation>
    <scope>NUCLEOTIDE SEQUENCE [LARGE SCALE GENOMIC DNA]</scope>
    <source>
        <strain evidence="8 9">IHEM 14462</strain>
    </source>
</reference>
<feature type="transmembrane region" description="Helical" evidence="6">
    <location>
        <begin position="131"/>
        <end position="150"/>
    </location>
</feature>
<dbReference type="AlphaFoldDB" id="A0A084GER2"/>
<dbReference type="FunFam" id="1.20.1250.20:FF:000364">
    <property type="entry name" value="MFS general substrate transporter"/>
    <property type="match status" value="1"/>
</dbReference>
<feature type="transmembrane region" description="Helical" evidence="6">
    <location>
        <begin position="156"/>
        <end position="178"/>
    </location>
</feature>
<dbReference type="GO" id="GO:0016020">
    <property type="term" value="C:membrane"/>
    <property type="evidence" value="ECO:0007669"/>
    <property type="project" value="UniProtKB-SubCell"/>
</dbReference>
<dbReference type="PROSITE" id="PS50850">
    <property type="entry name" value="MFS"/>
    <property type="match status" value="1"/>
</dbReference>
<dbReference type="HOGENOM" id="CLU_001265_0_1_1"/>
<evidence type="ECO:0000256" key="1">
    <source>
        <dbReference type="ARBA" id="ARBA00004141"/>
    </source>
</evidence>
<evidence type="ECO:0000313" key="9">
    <source>
        <dbReference type="Proteomes" id="UP000028545"/>
    </source>
</evidence>
<dbReference type="PANTHER" id="PTHR43791">
    <property type="entry name" value="PERMEASE-RELATED"/>
    <property type="match status" value="1"/>
</dbReference>
<evidence type="ECO:0000256" key="4">
    <source>
        <dbReference type="ARBA" id="ARBA00022989"/>
    </source>
</evidence>
<feature type="transmembrane region" description="Helical" evidence="6">
    <location>
        <begin position="460"/>
        <end position="481"/>
    </location>
</feature>
<dbReference type="OMA" id="NMILHKF"/>
<comment type="subcellular location">
    <subcellularLocation>
        <location evidence="1">Membrane</location>
        <topology evidence="1">Multi-pass membrane protein</topology>
    </subcellularLocation>
</comment>
<dbReference type="SUPFAM" id="SSF103473">
    <property type="entry name" value="MFS general substrate transporter"/>
    <property type="match status" value="1"/>
</dbReference>
<keyword evidence="3 6" id="KW-0812">Transmembrane</keyword>
<evidence type="ECO:0000256" key="3">
    <source>
        <dbReference type="ARBA" id="ARBA00022692"/>
    </source>
</evidence>
<dbReference type="Gene3D" id="1.20.1250.20">
    <property type="entry name" value="MFS general substrate transporter like domains"/>
    <property type="match status" value="2"/>
</dbReference>
<keyword evidence="2" id="KW-0813">Transport</keyword>
<dbReference type="PANTHER" id="PTHR43791:SF79">
    <property type="entry name" value="MAJOR FACILITATOR SUPERFAMILY (MFS) PROFILE DOMAIN-CONTAINING PROTEIN"/>
    <property type="match status" value="1"/>
</dbReference>
<feature type="transmembrane region" description="Helical" evidence="6">
    <location>
        <begin position="429"/>
        <end position="448"/>
    </location>
</feature>
<evidence type="ECO:0000256" key="2">
    <source>
        <dbReference type="ARBA" id="ARBA00022448"/>
    </source>
</evidence>
<evidence type="ECO:0000259" key="7">
    <source>
        <dbReference type="PROSITE" id="PS50850"/>
    </source>
</evidence>
<feature type="domain" description="Major facilitator superfamily (MFS) profile" evidence="7">
    <location>
        <begin position="63"/>
        <end position="487"/>
    </location>
</feature>
<comment type="caution">
    <text evidence="8">The sequence shown here is derived from an EMBL/GenBank/DDBJ whole genome shotgun (WGS) entry which is preliminary data.</text>
</comment>
<dbReference type="GeneID" id="27720712"/>
<name>A0A084GER2_PSEDA</name>
<feature type="transmembrane region" description="Helical" evidence="6">
    <location>
        <begin position="59"/>
        <end position="76"/>
    </location>
</feature>
<dbReference type="KEGG" id="sapo:SAPIO_CDS1640"/>
<dbReference type="GO" id="GO:0022857">
    <property type="term" value="F:transmembrane transporter activity"/>
    <property type="evidence" value="ECO:0007669"/>
    <property type="project" value="InterPro"/>
</dbReference>
<evidence type="ECO:0000313" key="8">
    <source>
        <dbReference type="EMBL" id="KEZ45824.1"/>
    </source>
</evidence>
<keyword evidence="4 6" id="KW-1133">Transmembrane helix</keyword>
<dbReference type="InterPro" id="IPR011701">
    <property type="entry name" value="MFS"/>
</dbReference>
<feature type="transmembrane region" description="Helical" evidence="6">
    <location>
        <begin position="389"/>
        <end position="408"/>
    </location>
</feature>
<dbReference type="Pfam" id="PF07690">
    <property type="entry name" value="MFS_1"/>
    <property type="match status" value="1"/>
</dbReference>
<feature type="transmembrane region" description="Helical" evidence="6">
    <location>
        <begin position="333"/>
        <end position="352"/>
    </location>
</feature>
<feature type="transmembrane region" description="Helical" evidence="6">
    <location>
        <begin position="100"/>
        <end position="122"/>
    </location>
</feature>
<dbReference type="Proteomes" id="UP000028545">
    <property type="component" value="Unassembled WGS sequence"/>
</dbReference>
<sequence>MAPRRSSIDRSDIEAPLEKMETGALHKEHEGMASGLTPEDANFLENFPEEMRKKLMHKVDWRLVPMLLFLYLMAYLDKTNIGNAKIEGLLPDLHMTGEQYNIALSIFFIPYVLAEVPSNMLLNKFKRPSQYIAILVIAWGIVMTCTGFVRNFSGLAAIRFFLGLTEAGFFPGAILIISKWYLPNETQTRIALLYTSAATGGAFSGLLAFAIAKMDGLAGYAGWRWIFIIEGIATVLAGLLCFVLLADSPVLASSWLDADEIRYLELRQAAQRVQAPQEYREKTFDWKALLAVATDWKMYLLILGSWSNAVPNYAMKFTMPTIVGSMGYTSAKAQLLTIPPYACGAISAYILARFADRSSWRMPFIVGPQICVVTAFSILFAKAAEIKTNVALCYFGVCLACAGMYPIFPGVNAWNVANTAGPVKRAISIGYLVCAGNIGGIIGSYIYIEREAPRYPTGFGNSLAFGAAGMVAVLALEFGLWKINKRDAKFSEEEIRAKYTDEQLERMGDKSPLYKYTL</sequence>
<feature type="transmembrane region" description="Helical" evidence="6">
    <location>
        <begin position="364"/>
        <end position="383"/>
    </location>
</feature>
<dbReference type="VEuPathDB" id="FungiDB:SAPIO_CDS1640"/>
<feature type="transmembrane region" description="Helical" evidence="6">
    <location>
        <begin position="223"/>
        <end position="246"/>
    </location>
</feature>